<reference evidence="12" key="1">
    <citation type="journal article" date="2014" name="Int. J. Syst. Evol. Microbiol.">
        <title>Complete genome sequence of Corynebacterium casei LMG S-19264T (=DSM 44701T), isolated from a smear-ripened cheese.</title>
        <authorList>
            <consortium name="US DOE Joint Genome Institute (JGI-PGF)"/>
            <person name="Walter F."/>
            <person name="Albersmeier A."/>
            <person name="Kalinowski J."/>
            <person name="Ruckert C."/>
        </authorList>
    </citation>
    <scope>NUCLEOTIDE SEQUENCE</scope>
    <source>
        <strain evidence="12">KCTC 32182</strain>
    </source>
</reference>
<keyword evidence="4 10" id="KW-0732">Signal</keyword>
<evidence type="ECO:0000259" key="11">
    <source>
        <dbReference type="Pfam" id="PF01514"/>
    </source>
</evidence>
<evidence type="ECO:0000256" key="1">
    <source>
        <dbReference type="ARBA" id="ARBA00004459"/>
    </source>
</evidence>
<feature type="domain" description="Flagellar M-ring N-terminal" evidence="11">
    <location>
        <begin position="24"/>
        <end position="188"/>
    </location>
</feature>
<dbReference type="NCBIfam" id="TIGR02544">
    <property type="entry name" value="III_secr_YscJ"/>
    <property type="match status" value="1"/>
</dbReference>
<dbReference type="EMBL" id="BMYX01000019">
    <property type="protein sequence ID" value="GGY23882.1"/>
    <property type="molecule type" value="Genomic_DNA"/>
</dbReference>
<dbReference type="PRINTS" id="PR01338">
    <property type="entry name" value="TYPE3OMKPROT"/>
</dbReference>
<dbReference type="GO" id="GO:0009279">
    <property type="term" value="C:cell outer membrane"/>
    <property type="evidence" value="ECO:0007669"/>
    <property type="project" value="UniProtKB-SubCell"/>
</dbReference>
<dbReference type="Pfam" id="PF01514">
    <property type="entry name" value="YscJ_FliF"/>
    <property type="match status" value="1"/>
</dbReference>
<dbReference type="InterPro" id="IPR003282">
    <property type="entry name" value="T3SS_SctJ"/>
</dbReference>
<keyword evidence="6 10" id="KW-0472">Membrane</keyword>
<evidence type="ECO:0000256" key="9">
    <source>
        <dbReference type="ARBA" id="ARBA00023288"/>
    </source>
</evidence>
<dbReference type="GO" id="GO:0009306">
    <property type="term" value="P:protein secretion"/>
    <property type="evidence" value="ECO:0007669"/>
    <property type="project" value="InterPro"/>
</dbReference>
<feature type="transmembrane region" description="Helical" evidence="10">
    <location>
        <begin position="209"/>
        <end position="230"/>
    </location>
</feature>
<accession>A0A918P608</accession>
<dbReference type="Gene3D" id="3.30.70.1530">
    <property type="entry name" value="Hypothetical protein rpa1041"/>
    <property type="match status" value="1"/>
</dbReference>
<evidence type="ECO:0000313" key="12">
    <source>
        <dbReference type="EMBL" id="GGY23882.1"/>
    </source>
</evidence>
<keyword evidence="10" id="KW-0812">Transmembrane</keyword>
<dbReference type="AlphaFoldDB" id="A0A918P608"/>
<organism evidence="12 13">
    <name type="scientific">Paludibacterium paludis</name>
    <dbReference type="NCBI Taxonomy" id="1225769"/>
    <lineage>
        <taxon>Bacteria</taxon>
        <taxon>Pseudomonadati</taxon>
        <taxon>Pseudomonadota</taxon>
        <taxon>Betaproteobacteria</taxon>
        <taxon>Neisseriales</taxon>
        <taxon>Chromobacteriaceae</taxon>
        <taxon>Paludibacterium</taxon>
    </lineage>
</organism>
<evidence type="ECO:0000256" key="6">
    <source>
        <dbReference type="ARBA" id="ARBA00023136"/>
    </source>
</evidence>
<keyword evidence="10" id="KW-1133">Transmembrane helix</keyword>
<evidence type="ECO:0000256" key="2">
    <source>
        <dbReference type="ARBA" id="ARBA00009509"/>
    </source>
</evidence>
<dbReference type="InterPro" id="IPR043427">
    <property type="entry name" value="YscJ/FliF"/>
</dbReference>
<evidence type="ECO:0000313" key="13">
    <source>
        <dbReference type="Proteomes" id="UP000645257"/>
    </source>
</evidence>
<sequence length="241" mass="26200">MKNHKTGLVATLGLCVLLTGCKQGLLTGLDQRQANEVLAALQRNNISASKEDKGKTGYDVDVDKSDFVAAVDLLKTYNLPSGPRVQIDKQFPADSLVSSPQAEKARLTSAIEQRLEQSLSSMNHVVSAHVDVSYDTNSADDNDKQAPMHVSALLVYEQGTDPQALISDVKRFLKNSFSDIDYDNISVVVNPRPPMQHVAPDAPRQHGGIAIGGALAALLGLFAGVGAWWYRKRKIRESYDV</sequence>
<keyword evidence="7 10" id="KW-0564">Palmitate</keyword>
<gene>
    <name evidence="12" type="primary">prgK</name>
    <name evidence="12" type="ORF">GCM10011289_29480</name>
</gene>
<name>A0A918P608_9NEIS</name>
<keyword evidence="8 10" id="KW-0998">Cell outer membrane</keyword>
<evidence type="ECO:0000256" key="4">
    <source>
        <dbReference type="ARBA" id="ARBA00022729"/>
    </source>
</evidence>
<dbReference type="RefSeq" id="WP_189535690.1">
    <property type="nucleotide sequence ID" value="NZ_BMYX01000019.1"/>
</dbReference>
<comment type="caution">
    <text evidence="12">The sequence shown here is derived from an EMBL/GenBank/DDBJ whole genome shotgun (WGS) entry which is preliminary data.</text>
</comment>
<protein>
    <recommendedName>
        <fullName evidence="10">Lipoprotein</fullName>
    </recommendedName>
</protein>
<dbReference type="InterPro" id="IPR045851">
    <property type="entry name" value="AMP-bd_C_sf"/>
</dbReference>
<keyword evidence="13" id="KW-1185">Reference proteome</keyword>
<dbReference type="Proteomes" id="UP000645257">
    <property type="component" value="Unassembled WGS sequence"/>
</dbReference>
<dbReference type="PANTHER" id="PTHR30046">
    <property type="entry name" value="FLAGELLAR M-RING PROTEIN"/>
    <property type="match status" value="1"/>
</dbReference>
<comment type="subcellular location">
    <subcellularLocation>
        <location evidence="1">Cell outer membrane</location>
        <topology evidence="1">Lipid-anchor</topology>
    </subcellularLocation>
</comment>
<dbReference type="InterPro" id="IPR006182">
    <property type="entry name" value="FliF_N_dom"/>
</dbReference>
<dbReference type="PROSITE" id="PS51257">
    <property type="entry name" value="PROKAR_LIPOPROTEIN"/>
    <property type="match status" value="1"/>
</dbReference>
<keyword evidence="9 10" id="KW-0449">Lipoprotein</keyword>
<keyword evidence="3" id="KW-0813">Transport</keyword>
<evidence type="ECO:0000256" key="7">
    <source>
        <dbReference type="ARBA" id="ARBA00023139"/>
    </source>
</evidence>
<reference evidence="12" key="2">
    <citation type="submission" date="2020-09" db="EMBL/GenBank/DDBJ databases">
        <authorList>
            <person name="Sun Q."/>
            <person name="Kim S."/>
        </authorList>
    </citation>
    <scope>NUCLEOTIDE SEQUENCE</scope>
    <source>
        <strain evidence="12">KCTC 32182</strain>
    </source>
</reference>
<comment type="similarity">
    <text evidence="2 10">Belongs to the YscJ lipoprotein family.</text>
</comment>
<proteinExistence type="inferred from homology"/>
<evidence type="ECO:0000256" key="3">
    <source>
        <dbReference type="ARBA" id="ARBA00022448"/>
    </source>
</evidence>
<evidence type="ECO:0000256" key="8">
    <source>
        <dbReference type="ARBA" id="ARBA00023237"/>
    </source>
</evidence>
<dbReference type="NCBIfam" id="NF011852">
    <property type="entry name" value="PRK15324.1"/>
    <property type="match status" value="1"/>
</dbReference>
<keyword evidence="5" id="KW-0653">Protein transport</keyword>
<dbReference type="PANTHER" id="PTHR30046:SF3">
    <property type="entry name" value="SECRETION SYSTEM APPARATUS LIPOPROTEIN SSAJ"/>
    <property type="match status" value="1"/>
</dbReference>
<evidence type="ECO:0000256" key="10">
    <source>
        <dbReference type="RuleBase" id="RU364102"/>
    </source>
</evidence>
<dbReference type="Gene3D" id="3.30.300.30">
    <property type="match status" value="1"/>
</dbReference>
<evidence type="ECO:0000256" key="5">
    <source>
        <dbReference type="ARBA" id="ARBA00022927"/>
    </source>
</evidence>